<reference evidence="1 2" key="1">
    <citation type="submission" date="2019-11" db="EMBL/GenBank/DDBJ databases">
        <title>Whole genome sequence of Oryza granulata.</title>
        <authorList>
            <person name="Li W."/>
        </authorList>
    </citation>
    <scope>NUCLEOTIDE SEQUENCE [LARGE SCALE GENOMIC DNA]</scope>
    <source>
        <strain evidence="2">cv. Menghai</strain>
        <tissue evidence="1">Leaf</tissue>
    </source>
</reference>
<proteinExistence type="predicted"/>
<protein>
    <submittedName>
        <fullName evidence="1">Uncharacterized protein</fullName>
    </submittedName>
</protein>
<name>A0A6G1CLZ0_9ORYZ</name>
<evidence type="ECO:0000313" key="2">
    <source>
        <dbReference type="Proteomes" id="UP000479710"/>
    </source>
</evidence>
<accession>A0A6G1CLZ0</accession>
<dbReference type="Proteomes" id="UP000479710">
    <property type="component" value="Unassembled WGS sequence"/>
</dbReference>
<sequence>MEMDTTTILPWELLLNTHALIGENPNRTTAYDFTRNNEIIVASFRQAQLPLPSCLYVHCLHLDPSAFSEIPYVL</sequence>
<keyword evidence="2" id="KW-1185">Reference proteome</keyword>
<dbReference type="AlphaFoldDB" id="A0A6G1CLZ0"/>
<evidence type="ECO:0000313" key="1">
    <source>
        <dbReference type="EMBL" id="KAF0901077.1"/>
    </source>
</evidence>
<gene>
    <name evidence="1" type="ORF">E2562_037643</name>
</gene>
<dbReference type="OrthoDB" id="604159at2759"/>
<comment type="caution">
    <text evidence="1">The sequence shown here is derived from an EMBL/GenBank/DDBJ whole genome shotgun (WGS) entry which is preliminary data.</text>
</comment>
<organism evidence="1 2">
    <name type="scientific">Oryza meyeriana var. granulata</name>
    <dbReference type="NCBI Taxonomy" id="110450"/>
    <lineage>
        <taxon>Eukaryota</taxon>
        <taxon>Viridiplantae</taxon>
        <taxon>Streptophyta</taxon>
        <taxon>Embryophyta</taxon>
        <taxon>Tracheophyta</taxon>
        <taxon>Spermatophyta</taxon>
        <taxon>Magnoliopsida</taxon>
        <taxon>Liliopsida</taxon>
        <taxon>Poales</taxon>
        <taxon>Poaceae</taxon>
        <taxon>BOP clade</taxon>
        <taxon>Oryzoideae</taxon>
        <taxon>Oryzeae</taxon>
        <taxon>Oryzinae</taxon>
        <taxon>Oryza</taxon>
        <taxon>Oryza meyeriana</taxon>
    </lineage>
</organism>
<dbReference type="EMBL" id="SPHZ02000009">
    <property type="protein sequence ID" value="KAF0901077.1"/>
    <property type="molecule type" value="Genomic_DNA"/>
</dbReference>